<dbReference type="PANTHER" id="PTHR33430:SF8">
    <property type="entry name" value="OS04G0110200 PROTEIN"/>
    <property type="match status" value="1"/>
</dbReference>
<dbReference type="Proteomes" id="UP000264353">
    <property type="component" value="Chromosome A9"/>
</dbReference>
<dbReference type="PANTHER" id="PTHR33430">
    <property type="entry name" value="MATERNAL EFFECT EMBRYO ARREST PROTEIN"/>
    <property type="match status" value="1"/>
</dbReference>
<gene>
    <name evidence="3" type="ORF">BRARA_I02031</name>
</gene>
<sequence>MADSDIETSSNHNSNNSVSNTSTASTTSVHISALDGIVNANSLFTVAVFVGISFDHRVTSLSRTCNAGLDVERDLVVFEVISFAFFLFSSLVAQGLKLTINLLNSKETDEVFKADIDCGLLRLGVVGAAGGSILGCVFLLLSMVEIIQLRLGLLSCGSSLAIHTVLALVVLVSSALSVYIFTIIYSFKK</sequence>
<accession>A0A397XV94</accession>
<keyword evidence="2" id="KW-0812">Transmembrane</keyword>
<keyword evidence="2" id="KW-1133">Transmembrane helix</keyword>
<feature type="transmembrane region" description="Helical" evidence="2">
    <location>
        <begin position="165"/>
        <end position="187"/>
    </location>
</feature>
<protein>
    <submittedName>
        <fullName evidence="3">Uncharacterized protein</fullName>
    </submittedName>
</protein>
<dbReference type="AlphaFoldDB" id="A0A397XV94"/>
<evidence type="ECO:0000256" key="2">
    <source>
        <dbReference type="SAM" id="Phobius"/>
    </source>
</evidence>
<feature type="transmembrane region" description="Helical" evidence="2">
    <location>
        <begin position="75"/>
        <end position="100"/>
    </location>
</feature>
<organism evidence="3 4">
    <name type="scientific">Brassica campestris</name>
    <name type="common">Field mustard</name>
    <dbReference type="NCBI Taxonomy" id="3711"/>
    <lineage>
        <taxon>Eukaryota</taxon>
        <taxon>Viridiplantae</taxon>
        <taxon>Streptophyta</taxon>
        <taxon>Embryophyta</taxon>
        <taxon>Tracheophyta</taxon>
        <taxon>Spermatophyta</taxon>
        <taxon>Magnoliopsida</taxon>
        <taxon>eudicotyledons</taxon>
        <taxon>Gunneridae</taxon>
        <taxon>Pentapetalae</taxon>
        <taxon>rosids</taxon>
        <taxon>malvids</taxon>
        <taxon>Brassicales</taxon>
        <taxon>Brassicaceae</taxon>
        <taxon>Brassiceae</taxon>
        <taxon>Brassica</taxon>
    </lineage>
</organism>
<evidence type="ECO:0000256" key="1">
    <source>
        <dbReference type="SAM" id="MobiDB-lite"/>
    </source>
</evidence>
<evidence type="ECO:0000313" key="3">
    <source>
        <dbReference type="EMBL" id="RID45289.1"/>
    </source>
</evidence>
<reference evidence="3 4" key="1">
    <citation type="submission" date="2018-06" db="EMBL/GenBank/DDBJ databases">
        <title>WGS assembly of Brassica rapa FPsc.</title>
        <authorList>
            <person name="Bowman J."/>
            <person name="Kohchi T."/>
            <person name="Yamato K."/>
            <person name="Jenkins J."/>
            <person name="Shu S."/>
            <person name="Ishizaki K."/>
            <person name="Yamaoka S."/>
            <person name="Nishihama R."/>
            <person name="Nakamura Y."/>
            <person name="Berger F."/>
            <person name="Adam C."/>
            <person name="Aki S."/>
            <person name="Althoff F."/>
            <person name="Araki T."/>
            <person name="Arteaga-Vazquez M."/>
            <person name="Balasubrmanian S."/>
            <person name="Bauer D."/>
            <person name="Boehm C."/>
            <person name="Briginshaw L."/>
            <person name="Caballero-Perez J."/>
            <person name="Catarino B."/>
            <person name="Chen F."/>
            <person name="Chiyoda S."/>
            <person name="Chovatia M."/>
            <person name="Davies K."/>
            <person name="Delmans M."/>
            <person name="Demura T."/>
            <person name="Dierschke T."/>
            <person name="Dolan L."/>
            <person name="Dorantes-Acosta A."/>
            <person name="Eklund D."/>
            <person name="Florent S."/>
            <person name="Flores-Sandoval E."/>
            <person name="Fujiyama A."/>
            <person name="Fukuzawa H."/>
            <person name="Galik B."/>
            <person name="Grimanelli D."/>
            <person name="Grimwood J."/>
            <person name="Grossniklaus U."/>
            <person name="Hamada T."/>
            <person name="Haseloff J."/>
            <person name="Hetherington A."/>
            <person name="Higo A."/>
            <person name="Hirakawa Y."/>
            <person name="Hundley H."/>
            <person name="Ikeda Y."/>
            <person name="Inoue K."/>
            <person name="Inoue S."/>
            <person name="Ishida S."/>
            <person name="Jia Q."/>
            <person name="Kakita M."/>
            <person name="Kanazawa T."/>
            <person name="Kawai Y."/>
            <person name="Kawashima T."/>
            <person name="Kennedy M."/>
            <person name="Kinose K."/>
            <person name="Kinoshita T."/>
            <person name="Kohara Y."/>
            <person name="Koide E."/>
            <person name="Komatsu K."/>
            <person name="Kopischke S."/>
            <person name="Kubo M."/>
            <person name="Kyozuka J."/>
            <person name="Lagercrantz U."/>
            <person name="Lin S."/>
            <person name="Lindquist E."/>
            <person name="Lipzen A."/>
            <person name="Lu C."/>
            <person name="Luna E."/>
            <person name="Martienssen R."/>
            <person name="Minamino N."/>
            <person name="Mizutani M."/>
            <person name="Mizutani M."/>
            <person name="Mochizuki N."/>
            <person name="Monte I."/>
            <person name="Mosher R."/>
            <person name="Nagasaki H."/>
            <person name="Nakagami H."/>
            <person name="Naramoto S."/>
            <person name="Nishitani K."/>
            <person name="Ohtani M."/>
            <person name="Okamoto T."/>
            <person name="Okumura M."/>
            <person name="Phillips J."/>
            <person name="Pollak B."/>
            <person name="Reinders A."/>
            <person name="Roevekamp M."/>
            <person name="Sano R."/>
            <person name="Sawa S."/>
            <person name="Schmid M."/>
            <person name="Shirakawa M."/>
            <person name="Solano R."/>
            <person name="Spunde A."/>
            <person name="Suetsugu N."/>
            <person name="Sugano S."/>
            <person name="Sugiyama A."/>
            <person name="Sun R."/>
            <person name="Suzuki Y."/>
            <person name="Takenaka M."/>
            <person name="Takezawa D."/>
            <person name="Tomogane H."/>
            <person name="Tsuzuki M."/>
            <person name="Ueda T."/>
            <person name="Umeda M."/>
            <person name="Ward J."/>
            <person name="Watanabe Y."/>
            <person name="Yazaki K."/>
            <person name="Yokoyama R."/>
            <person name="Yoshitake Y."/>
            <person name="Yotsui I."/>
            <person name="Zachgo S."/>
            <person name="Schmutz J."/>
        </authorList>
    </citation>
    <scope>NUCLEOTIDE SEQUENCE [LARGE SCALE GENOMIC DNA]</scope>
    <source>
        <strain evidence="4">cv. B-3</strain>
    </source>
</reference>
<dbReference type="EMBL" id="CM010636">
    <property type="protein sequence ID" value="RID45289.1"/>
    <property type="molecule type" value="Genomic_DNA"/>
</dbReference>
<feature type="compositionally biased region" description="Low complexity" evidence="1">
    <location>
        <begin position="8"/>
        <end position="22"/>
    </location>
</feature>
<feature type="transmembrane region" description="Helical" evidence="2">
    <location>
        <begin position="120"/>
        <end position="144"/>
    </location>
</feature>
<proteinExistence type="predicted"/>
<evidence type="ECO:0000313" key="4">
    <source>
        <dbReference type="Proteomes" id="UP000264353"/>
    </source>
</evidence>
<feature type="region of interest" description="Disordered" evidence="1">
    <location>
        <begin position="1"/>
        <end position="22"/>
    </location>
</feature>
<name>A0A397XV94_BRACM</name>
<keyword evidence="2" id="KW-0472">Membrane</keyword>